<keyword evidence="3" id="KW-1185">Reference proteome</keyword>
<proteinExistence type="predicted"/>
<evidence type="ECO:0000259" key="1">
    <source>
        <dbReference type="Pfam" id="PF12697"/>
    </source>
</evidence>
<dbReference type="InterPro" id="IPR000639">
    <property type="entry name" value="Epox_hydrolase-like"/>
</dbReference>
<dbReference type="Gene3D" id="3.40.50.1820">
    <property type="entry name" value="alpha/beta hydrolase"/>
    <property type="match status" value="1"/>
</dbReference>
<reference evidence="2" key="2">
    <citation type="submission" date="2020-09" db="EMBL/GenBank/DDBJ databases">
        <authorList>
            <person name="Sun Q."/>
            <person name="Ohkuma M."/>
        </authorList>
    </citation>
    <scope>NUCLEOTIDE SEQUENCE</scope>
    <source>
        <strain evidence="2">JCM 3035</strain>
    </source>
</reference>
<feature type="domain" description="AB hydrolase-1" evidence="1">
    <location>
        <begin position="4"/>
        <end position="237"/>
    </location>
</feature>
<dbReference type="AlphaFoldDB" id="A0A917R9L9"/>
<keyword evidence="2" id="KW-0378">Hydrolase</keyword>
<sequence length="258" mass="27311">MTAVFVHGVPETGQLWDRLRACLSTDSIALDLPGFGVPTPDGFGATMDEYTQWLERALREVDGPLDLVGHDWGALLVARVATNSSVPVRSWATDVAGILHPDYVWHEFAQLWQTPGAGEQWAKASVEAAPGSPESPAAQLTGAGVPVEDAEALGGRFDATMAACILALYRSATPNPYAHAAAQLAGPASAPGLVLQALLDPFDDAAASDEMAARLGARTERLEGVGHWWMLEDPGTAAAVLERFWVEAADGRSVEDMP</sequence>
<dbReference type="InterPro" id="IPR000073">
    <property type="entry name" value="AB_hydrolase_1"/>
</dbReference>
<dbReference type="RefSeq" id="WP_189325461.1">
    <property type="nucleotide sequence ID" value="NZ_BMPQ01000022.1"/>
</dbReference>
<evidence type="ECO:0000313" key="3">
    <source>
        <dbReference type="Proteomes" id="UP000637788"/>
    </source>
</evidence>
<dbReference type="PANTHER" id="PTHR43194">
    <property type="entry name" value="HYDROLASE ALPHA/BETA FOLD FAMILY"/>
    <property type="match status" value="1"/>
</dbReference>
<organism evidence="2 3">
    <name type="scientific">Streptomyces flaveus</name>
    <dbReference type="NCBI Taxonomy" id="66370"/>
    <lineage>
        <taxon>Bacteria</taxon>
        <taxon>Bacillati</taxon>
        <taxon>Actinomycetota</taxon>
        <taxon>Actinomycetes</taxon>
        <taxon>Kitasatosporales</taxon>
        <taxon>Streptomycetaceae</taxon>
        <taxon>Streptomyces</taxon>
        <taxon>Streptomyces aurantiacus group</taxon>
    </lineage>
</organism>
<dbReference type="GO" id="GO:0016787">
    <property type="term" value="F:hydrolase activity"/>
    <property type="evidence" value="ECO:0007669"/>
    <property type="project" value="UniProtKB-KW"/>
</dbReference>
<evidence type="ECO:0000313" key="2">
    <source>
        <dbReference type="EMBL" id="GGK96294.1"/>
    </source>
</evidence>
<comment type="caution">
    <text evidence="2">The sequence shown here is derived from an EMBL/GenBank/DDBJ whole genome shotgun (WGS) entry which is preliminary data.</text>
</comment>
<dbReference type="EMBL" id="BMPQ01000022">
    <property type="protein sequence ID" value="GGK96294.1"/>
    <property type="molecule type" value="Genomic_DNA"/>
</dbReference>
<protein>
    <submittedName>
        <fullName evidence="2">Hydrolase</fullName>
    </submittedName>
</protein>
<reference evidence="2" key="1">
    <citation type="journal article" date="2014" name="Int. J. Syst. Evol. Microbiol.">
        <title>Complete genome sequence of Corynebacterium casei LMG S-19264T (=DSM 44701T), isolated from a smear-ripened cheese.</title>
        <authorList>
            <consortium name="US DOE Joint Genome Institute (JGI-PGF)"/>
            <person name="Walter F."/>
            <person name="Albersmeier A."/>
            <person name="Kalinowski J."/>
            <person name="Ruckert C."/>
        </authorList>
    </citation>
    <scope>NUCLEOTIDE SEQUENCE</scope>
    <source>
        <strain evidence="2">JCM 3035</strain>
    </source>
</reference>
<gene>
    <name evidence="2" type="ORF">GCM10010094_66450</name>
</gene>
<accession>A0A917R9L9</accession>
<dbReference type="InterPro" id="IPR050228">
    <property type="entry name" value="Carboxylesterase_BioH"/>
</dbReference>
<dbReference type="Pfam" id="PF12697">
    <property type="entry name" value="Abhydrolase_6"/>
    <property type="match status" value="1"/>
</dbReference>
<dbReference type="SUPFAM" id="SSF53474">
    <property type="entry name" value="alpha/beta-Hydrolases"/>
    <property type="match status" value="1"/>
</dbReference>
<dbReference type="Proteomes" id="UP000637788">
    <property type="component" value="Unassembled WGS sequence"/>
</dbReference>
<dbReference type="InterPro" id="IPR029058">
    <property type="entry name" value="AB_hydrolase_fold"/>
</dbReference>
<dbReference type="PRINTS" id="PR00412">
    <property type="entry name" value="EPOXHYDRLASE"/>
</dbReference>
<name>A0A917R9L9_9ACTN</name>
<dbReference type="PANTHER" id="PTHR43194:SF2">
    <property type="entry name" value="PEROXISOMAL MEMBRANE PROTEIN LPX1"/>
    <property type="match status" value="1"/>
</dbReference>